<keyword evidence="11" id="KW-1185">Reference proteome</keyword>
<dbReference type="InterPro" id="IPR004610">
    <property type="entry name" value="RecJ"/>
</dbReference>
<keyword evidence="5 10" id="KW-0269">Exonuclease</keyword>
<dbReference type="Gene3D" id="3.10.310.30">
    <property type="match status" value="1"/>
</dbReference>
<reference evidence="10" key="2">
    <citation type="submission" date="2014-03" db="EMBL/GenBank/DDBJ databases">
        <authorList>
            <person name="Urmite Genomes"/>
        </authorList>
    </citation>
    <scope>NUCLEOTIDE SEQUENCE</scope>
    <source>
        <strain evidence="10">S1</strain>
    </source>
</reference>
<dbReference type="GO" id="GO:0003676">
    <property type="term" value="F:nucleic acid binding"/>
    <property type="evidence" value="ECO:0007669"/>
    <property type="project" value="InterPro"/>
</dbReference>
<dbReference type="GO" id="GO:0008409">
    <property type="term" value="F:5'-3' exonuclease activity"/>
    <property type="evidence" value="ECO:0007669"/>
    <property type="project" value="InterPro"/>
</dbReference>
<evidence type="ECO:0000256" key="3">
    <source>
        <dbReference type="ARBA" id="ARBA00022722"/>
    </source>
</evidence>
<dbReference type="Gene3D" id="3.90.1640.30">
    <property type="match status" value="1"/>
</dbReference>
<dbReference type="eggNOG" id="COG0608">
    <property type="taxonomic scope" value="Bacteria"/>
</dbReference>
<dbReference type="PANTHER" id="PTHR30255:SF2">
    <property type="entry name" value="SINGLE-STRANDED-DNA-SPECIFIC EXONUCLEASE RECJ"/>
    <property type="match status" value="1"/>
</dbReference>
<comment type="caution">
    <text evidence="10">The sequence shown here is derived from an EMBL/GenBank/DDBJ whole genome shotgun (WGS) entry which is preliminary data.</text>
</comment>
<dbReference type="InterPro" id="IPR051673">
    <property type="entry name" value="SSDNA_exonuclease_RecJ"/>
</dbReference>
<evidence type="ECO:0000313" key="10">
    <source>
        <dbReference type="EMBL" id="CDO01767.1"/>
    </source>
</evidence>
<evidence type="ECO:0000313" key="11">
    <source>
        <dbReference type="Proteomes" id="UP000028863"/>
    </source>
</evidence>
<dbReference type="AlphaFoldDB" id="W9AFS5"/>
<dbReference type="EMBL" id="CCAX010000001">
    <property type="protein sequence ID" value="CDO01767.1"/>
    <property type="molecule type" value="Genomic_DNA"/>
</dbReference>
<dbReference type="PANTHER" id="PTHR30255">
    <property type="entry name" value="SINGLE-STRANDED-DNA-SPECIFIC EXONUCLEASE RECJ"/>
    <property type="match status" value="1"/>
</dbReference>
<organism evidence="10 11">
    <name type="scientific">Oceanobacillus picturae</name>
    <dbReference type="NCBI Taxonomy" id="171693"/>
    <lineage>
        <taxon>Bacteria</taxon>
        <taxon>Bacillati</taxon>
        <taxon>Bacillota</taxon>
        <taxon>Bacilli</taxon>
        <taxon>Bacillales</taxon>
        <taxon>Bacillaceae</taxon>
        <taxon>Oceanobacillus</taxon>
    </lineage>
</organism>
<dbReference type="Pfam" id="PF02272">
    <property type="entry name" value="DHHA1"/>
    <property type="match status" value="1"/>
</dbReference>
<dbReference type="GO" id="GO:0006281">
    <property type="term" value="P:DNA repair"/>
    <property type="evidence" value="ECO:0007669"/>
    <property type="project" value="InterPro"/>
</dbReference>
<dbReference type="GO" id="GO:0006310">
    <property type="term" value="P:DNA recombination"/>
    <property type="evidence" value="ECO:0007669"/>
    <property type="project" value="InterPro"/>
</dbReference>
<feature type="domain" description="DDH" evidence="6">
    <location>
        <begin position="104"/>
        <end position="247"/>
    </location>
</feature>
<dbReference type="Pfam" id="PF17768">
    <property type="entry name" value="RecJ_OB"/>
    <property type="match status" value="1"/>
</dbReference>
<feature type="domain" description="RecJ OB" evidence="9">
    <location>
        <begin position="475"/>
        <end position="577"/>
    </location>
</feature>
<evidence type="ECO:0000259" key="9">
    <source>
        <dbReference type="Pfam" id="PF17768"/>
    </source>
</evidence>
<evidence type="ECO:0000256" key="5">
    <source>
        <dbReference type="ARBA" id="ARBA00022839"/>
    </source>
</evidence>
<dbReference type="NCBIfam" id="TIGR00644">
    <property type="entry name" value="recJ"/>
    <property type="match status" value="1"/>
</dbReference>
<gene>
    <name evidence="10" type="primary">recJ</name>
    <name evidence="10" type="ORF">BN988_00210</name>
</gene>
<feature type="domain" description="DHHA1" evidence="7">
    <location>
        <begin position="364"/>
        <end position="458"/>
    </location>
</feature>
<feature type="domain" description="Single-stranded-DNA-specific exonuclease RecJ C-terminal" evidence="8">
    <location>
        <begin position="584"/>
        <end position="777"/>
    </location>
</feature>
<dbReference type="STRING" id="171693.BN988_00210"/>
<dbReference type="Pfam" id="PF10141">
    <property type="entry name" value="ssDNA-exonuc_C"/>
    <property type="match status" value="1"/>
</dbReference>
<dbReference type="SUPFAM" id="SSF64182">
    <property type="entry name" value="DHH phosphoesterases"/>
    <property type="match status" value="1"/>
</dbReference>
<dbReference type="InterPro" id="IPR003156">
    <property type="entry name" value="DHHA1_dom"/>
</dbReference>
<protein>
    <recommendedName>
        <fullName evidence="2">Single-stranded-DNA-specific exonuclease RecJ</fullName>
    </recommendedName>
</protein>
<proteinExistence type="inferred from homology"/>
<dbReference type="Proteomes" id="UP000028863">
    <property type="component" value="Unassembled WGS sequence"/>
</dbReference>
<evidence type="ECO:0000259" key="8">
    <source>
        <dbReference type="Pfam" id="PF10141"/>
    </source>
</evidence>
<comment type="similarity">
    <text evidence="1">Belongs to the RecJ family.</text>
</comment>
<evidence type="ECO:0000256" key="2">
    <source>
        <dbReference type="ARBA" id="ARBA00019841"/>
    </source>
</evidence>
<evidence type="ECO:0000259" key="6">
    <source>
        <dbReference type="Pfam" id="PF01368"/>
    </source>
</evidence>
<keyword evidence="4" id="KW-0378">Hydrolase</keyword>
<evidence type="ECO:0000259" key="7">
    <source>
        <dbReference type="Pfam" id="PF02272"/>
    </source>
</evidence>
<evidence type="ECO:0000256" key="1">
    <source>
        <dbReference type="ARBA" id="ARBA00005915"/>
    </source>
</evidence>
<dbReference type="InterPro" id="IPR038763">
    <property type="entry name" value="DHH_sf"/>
</dbReference>
<dbReference type="Pfam" id="PF01368">
    <property type="entry name" value="DHH"/>
    <property type="match status" value="1"/>
</dbReference>
<dbReference type="InterPro" id="IPR001667">
    <property type="entry name" value="DDH_dom"/>
</dbReference>
<name>W9AFS5_9BACI</name>
<reference evidence="10" key="1">
    <citation type="submission" date="2014-03" db="EMBL/GenBank/DDBJ databases">
        <title>Draft genome sequencing of Oceanobacillus picturae strain S1 isolated from human gut.</title>
        <authorList>
            <person name="Croce O."/>
            <person name="Lagier J.C."/>
            <person name="Raoult D."/>
        </authorList>
    </citation>
    <scope>NUCLEOTIDE SEQUENCE [LARGE SCALE GENOMIC DNA]</scope>
    <source>
        <strain evidence="10">S1</strain>
    </source>
</reference>
<dbReference type="InterPro" id="IPR018779">
    <property type="entry name" value="RecJ_C"/>
</dbReference>
<evidence type="ECO:0000256" key="4">
    <source>
        <dbReference type="ARBA" id="ARBA00022801"/>
    </source>
</evidence>
<sequence length="795" mass="89765">MEENSIATLDLLLYNRLVRGEFMLQSKTKWRSKEITNVEDHWMDDSITLSPIIKELLVQRGIKTGEEARQFLSPDISTLHNAADFDSIEVAADRVRVAIDQHEKILVYGDYDADGVSSTTVMLLALKELGAECDYYIPNRFNEGYGPNEAAFREAKEQGYALIITVDNGIAAVHEAEVAKEIGLDLIITDHHEIQEQLPDAYAIIHPKRSTADIFPELAGVGVAFKFAEYLLGYFPKQFLPFVAIGTIADLVPLVSENRVLAYHGLRALAQTNNVGLQELMRVCNIEGDVSEEDVGFLIGPRINAVGRLQDADLAVQLLMTNDKTEAEEIATEIDQINVKRQQIVNDIVKEAEKMVDPNQEKGVIIVAKEGWNEGVLGIVASKLVRKFDQPAIVLTKKPETSQVKGSARSIPAFDLFKNCMTVRDLFTHFGGHSQAAGMTLPLENLDELQIQLNELIRNELAEEDFKQLLEVSSKVSIQDVNEKLVDEIGKLAPFGMKNPKPIFQLTAIPSELRQIGSTKRHLKLLFKEEGKNVEGIGFGFGELYPHISPNTPVTVVGELGINEWNGNRKPQIVLQDMEIRQWQLFDHRGRKNINLTPYIEHHNANLVVGNPEIGLGGDVQYIQYDAMEVVPDTDALYIYDMPQDLSKLKEIIQKAKPQNIHACYYIENSAFLNALPTREDFKWYYAALLKKKVLDLNSEINVVMNTKGWSKERIYFISEVFFELGFVKIDNGIITVNPKPDKKDLLESSAYQTQLEQAEIEKTLYYSNYNELRNWFNNCMDQVESPKEELSYGL</sequence>
<dbReference type="InterPro" id="IPR041122">
    <property type="entry name" value="RecJ_OB"/>
</dbReference>
<keyword evidence="3" id="KW-0540">Nuclease</keyword>
<accession>W9AFS5</accession>